<dbReference type="AlphaFoldDB" id="A0A4C1VNM1"/>
<proteinExistence type="predicted"/>
<organism evidence="1 2">
    <name type="scientific">Eumeta variegata</name>
    <name type="common">Bagworm moth</name>
    <name type="synonym">Eumeta japonica</name>
    <dbReference type="NCBI Taxonomy" id="151549"/>
    <lineage>
        <taxon>Eukaryota</taxon>
        <taxon>Metazoa</taxon>
        <taxon>Ecdysozoa</taxon>
        <taxon>Arthropoda</taxon>
        <taxon>Hexapoda</taxon>
        <taxon>Insecta</taxon>
        <taxon>Pterygota</taxon>
        <taxon>Neoptera</taxon>
        <taxon>Endopterygota</taxon>
        <taxon>Lepidoptera</taxon>
        <taxon>Glossata</taxon>
        <taxon>Ditrysia</taxon>
        <taxon>Tineoidea</taxon>
        <taxon>Psychidae</taxon>
        <taxon>Oiketicinae</taxon>
        <taxon>Eumeta</taxon>
    </lineage>
</organism>
<keyword evidence="2" id="KW-1185">Reference proteome</keyword>
<reference evidence="1 2" key="1">
    <citation type="journal article" date="2019" name="Commun. Biol.">
        <title>The bagworm genome reveals a unique fibroin gene that provides high tensile strength.</title>
        <authorList>
            <person name="Kono N."/>
            <person name="Nakamura H."/>
            <person name="Ohtoshi R."/>
            <person name="Tomita M."/>
            <person name="Numata K."/>
            <person name="Arakawa K."/>
        </authorList>
    </citation>
    <scope>NUCLEOTIDE SEQUENCE [LARGE SCALE GENOMIC DNA]</scope>
</reference>
<evidence type="ECO:0000313" key="2">
    <source>
        <dbReference type="Proteomes" id="UP000299102"/>
    </source>
</evidence>
<dbReference type="Proteomes" id="UP000299102">
    <property type="component" value="Unassembled WGS sequence"/>
</dbReference>
<evidence type="ECO:0000313" key="1">
    <source>
        <dbReference type="EMBL" id="GBP40716.1"/>
    </source>
</evidence>
<accession>A0A4C1VNM1</accession>
<protein>
    <submittedName>
        <fullName evidence="1">Uncharacterized protein</fullName>
    </submittedName>
</protein>
<dbReference type="EMBL" id="BGZK01000386">
    <property type="protein sequence ID" value="GBP40716.1"/>
    <property type="molecule type" value="Genomic_DNA"/>
</dbReference>
<sequence length="277" mass="30992">MTYDKNIKPSNSRELCKQNRGICDAGSQSNRSAIACAISSAIYRREDAAICLSRSLTSIARPPHGWRAGPNPKTRTNASMNRPRIRTRQLLDWRRSRQTGPPHGPTAASTKNFLNFIVLIGVPECCLDVDSRRWHLATLRVKGVTSGQTELVSVTSYRLQLVRVPERATLATYKSEAIHTRIACPCVAMNRYHNAAQARHIGHFSLRSCHWSHFNVDIQNDTKCKCIARPARAAFDVNRPPQYIHAFKNHISIRNPKLKNAAAALATALSARADSYR</sequence>
<comment type="caution">
    <text evidence="1">The sequence shown here is derived from an EMBL/GenBank/DDBJ whole genome shotgun (WGS) entry which is preliminary data.</text>
</comment>
<gene>
    <name evidence="1" type="ORF">EVAR_36452_1</name>
</gene>
<name>A0A4C1VNM1_EUMVA</name>